<reference evidence="2 3" key="1">
    <citation type="submission" date="2024-09" db="EMBL/GenBank/DDBJ databases">
        <title>Laminarin stimulates single cell rates of sulfate reduction while oxygen inhibits transcriptomic activity in coastal marine sediment.</title>
        <authorList>
            <person name="Lindsay M."/>
            <person name="Orcutt B."/>
            <person name="Emerson D."/>
            <person name="Stepanauskas R."/>
            <person name="D'Angelo T."/>
        </authorList>
    </citation>
    <scope>NUCLEOTIDE SEQUENCE [LARGE SCALE GENOMIC DNA]</scope>
    <source>
        <strain evidence="2">SAG AM-311-K15</strain>
    </source>
</reference>
<name>A0ABV6Z036_UNCC1</name>
<keyword evidence="3" id="KW-1185">Reference proteome</keyword>
<dbReference type="Gene3D" id="3.40.720.10">
    <property type="entry name" value="Alkaline Phosphatase, subunit A"/>
    <property type="match status" value="1"/>
</dbReference>
<evidence type="ECO:0000313" key="3">
    <source>
        <dbReference type="Proteomes" id="UP001594351"/>
    </source>
</evidence>
<keyword evidence="1" id="KW-0812">Transmembrane</keyword>
<comment type="caution">
    <text evidence="2">The sequence shown here is derived from an EMBL/GenBank/DDBJ whole genome shotgun (WGS) entry which is preliminary data.</text>
</comment>
<dbReference type="Pfam" id="PF01663">
    <property type="entry name" value="Phosphodiest"/>
    <property type="match status" value="1"/>
</dbReference>
<dbReference type="EMBL" id="JBHPBY010000227">
    <property type="protein sequence ID" value="MFC1851810.1"/>
    <property type="molecule type" value="Genomic_DNA"/>
</dbReference>
<dbReference type="InterPro" id="IPR002591">
    <property type="entry name" value="Phosphodiest/P_Trfase"/>
</dbReference>
<accession>A0ABV6Z036</accession>
<keyword evidence="1" id="KW-1133">Transmembrane helix</keyword>
<keyword evidence="1" id="KW-0472">Membrane</keyword>
<dbReference type="SUPFAM" id="SSF53649">
    <property type="entry name" value="Alkaline phosphatase-like"/>
    <property type="match status" value="1"/>
</dbReference>
<sequence>MKWFKENNVFDLMLFLCCAVSGLILLFSYRTVEEPLPVSGRIVLLGIDGLSWTPLLPLLKAGKMPHLAAVMQQGSYGDMKTSPPDRSPQVWTTIATGVKVEKHNIATRYLLDKGKKRITLSSDWLFPPLWSYLSLKKIPTLVVGWPVSYPSSPLFGINISDLFFPPWGNFKKSDLEEIKNRSFPSSFSDTITGIKPLLELSGAPVENAGVHPDLREIFHKSRHSDLMNASLARYSFRKYNPGVTLIYLGGFYPLMKSACHETGSAPVDVGPEIKRFNTTLKEEYRSSVEAYLMFLDRLIGLFQQVQHPEDTFMIVSGRGLVPGSIDDVINDPDVSLPLGIFTFQGPVIKSFNRPILGGALEITPTILYLLDIPLDLAMDGGVMMLAIKETLSFHRKVRFKSYAPVFQPPTQ</sequence>
<organism evidence="2 3">
    <name type="scientific">candidate division CSSED10-310 bacterium</name>
    <dbReference type="NCBI Taxonomy" id="2855610"/>
    <lineage>
        <taxon>Bacteria</taxon>
        <taxon>Bacteria division CSSED10-310</taxon>
    </lineage>
</organism>
<feature type="transmembrane region" description="Helical" evidence="1">
    <location>
        <begin position="12"/>
        <end position="32"/>
    </location>
</feature>
<gene>
    <name evidence="2" type="ORF">ACFL27_16585</name>
</gene>
<dbReference type="InterPro" id="IPR017850">
    <property type="entry name" value="Alkaline_phosphatase_core_sf"/>
</dbReference>
<evidence type="ECO:0000313" key="2">
    <source>
        <dbReference type="EMBL" id="MFC1851810.1"/>
    </source>
</evidence>
<dbReference type="Proteomes" id="UP001594351">
    <property type="component" value="Unassembled WGS sequence"/>
</dbReference>
<proteinExistence type="predicted"/>
<protein>
    <submittedName>
        <fullName evidence="2">Alkaline phosphatase family protein</fullName>
    </submittedName>
</protein>
<evidence type="ECO:0000256" key="1">
    <source>
        <dbReference type="SAM" id="Phobius"/>
    </source>
</evidence>